<dbReference type="PANTHER" id="PTHR36442:SF1">
    <property type="entry name" value="CYCLIC-DI-AMP PHOSPHODIESTERASE PGPH"/>
    <property type="match status" value="1"/>
</dbReference>
<evidence type="ECO:0000259" key="2">
    <source>
        <dbReference type="Pfam" id="PF07698"/>
    </source>
</evidence>
<proteinExistence type="predicted"/>
<evidence type="ECO:0000313" key="3">
    <source>
        <dbReference type="EMBL" id="GAH87196.1"/>
    </source>
</evidence>
<feature type="transmembrane region" description="Helical" evidence="1">
    <location>
        <begin position="116"/>
        <end position="135"/>
    </location>
</feature>
<feature type="transmembrane region" description="Helical" evidence="1">
    <location>
        <begin position="147"/>
        <end position="166"/>
    </location>
</feature>
<keyword evidence="1" id="KW-1133">Transmembrane helix</keyword>
<gene>
    <name evidence="3" type="ORF">S03H2_60070</name>
</gene>
<evidence type="ECO:0000256" key="1">
    <source>
        <dbReference type="SAM" id="Phobius"/>
    </source>
</evidence>
<dbReference type="AlphaFoldDB" id="X1IXK6"/>
<feature type="transmembrane region" description="Helical" evidence="1">
    <location>
        <begin position="178"/>
        <end position="199"/>
    </location>
</feature>
<reference evidence="3" key="1">
    <citation type="journal article" date="2014" name="Front. Microbiol.">
        <title>High frequency of phylogenetically diverse reductive dehalogenase-homologous genes in deep subseafloor sedimentary metagenomes.</title>
        <authorList>
            <person name="Kawai M."/>
            <person name="Futagami T."/>
            <person name="Toyoda A."/>
            <person name="Takaki Y."/>
            <person name="Nishi S."/>
            <person name="Hori S."/>
            <person name="Arai W."/>
            <person name="Tsubouchi T."/>
            <person name="Morono Y."/>
            <person name="Uchiyama I."/>
            <person name="Ito T."/>
            <person name="Fujiyama A."/>
            <person name="Inagaki F."/>
            <person name="Takami H."/>
        </authorList>
    </citation>
    <scope>NUCLEOTIDE SEQUENCE</scope>
    <source>
        <strain evidence="3">Expedition CK06-06</strain>
    </source>
</reference>
<dbReference type="InterPro" id="IPR011621">
    <property type="entry name" value="Metal-dep_PHydrolase_7TM_intra"/>
</dbReference>
<protein>
    <recommendedName>
        <fullName evidence="2">Metal-dependent phosphohydrolase 7TM intracellular domain-containing protein</fullName>
    </recommendedName>
</protein>
<feature type="transmembrane region" description="Helical" evidence="1">
    <location>
        <begin position="93"/>
        <end position="110"/>
    </location>
</feature>
<keyword evidence="1" id="KW-0812">Transmembrane</keyword>
<dbReference type="PANTHER" id="PTHR36442">
    <property type="entry name" value="CYCLIC-DI-AMP PHOSPHODIESTERASE PGPH"/>
    <property type="match status" value="1"/>
</dbReference>
<name>X1IXK6_9ZZZZ</name>
<feature type="non-terminal residue" evidence="3">
    <location>
        <position position="243"/>
    </location>
</feature>
<dbReference type="Pfam" id="PF07698">
    <property type="entry name" value="7TM-7TMR_HD"/>
    <property type="match status" value="1"/>
</dbReference>
<keyword evidence="1" id="KW-0472">Membrane</keyword>
<feature type="non-terminal residue" evidence="3">
    <location>
        <position position="1"/>
    </location>
</feature>
<comment type="caution">
    <text evidence="3">The sequence shown here is derived from an EMBL/GenBank/DDBJ whole genome shotgun (WGS) entry which is preliminary data.</text>
</comment>
<sequence length="243" mass="25937">SFKGGRQSPYFVLILNTVVVVLISLAAAIYIGHFQKRIIKNHARAIVLAGLLILLLTATKLVAFLFKYSCGATGSTVTLAIVLSLAYNQRFTIGMSIFFCILGTFAAVPVNEGQLTGINLFLTMCAGAVTCSFSLKEIRTRMKLLKVSAAAATVVFISALALNFLVEGSAPADVLRNAGYHAGATFLMGLLIQSLLPLIEKGFRISTSMTLLDYSDANQPLLKRLAMEAPGTFSHSLLIGSIA</sequence>
<organism evidence="3">
    <name type="scientific">marine sediment metagenome</name>
    <dbReference type="NCBI Taxonomy" id="412755"/>
    <lineage>
        <taxon>unclassified sequences</taxon>
        <taxon>metagenomes</taxon>
        <taxon>ecological metagenomes</taxon>
    </lineage>
</organism>
<dbReference type="EMBL" id="BARU01038682">
    <property type="protein sequence ID" value="GAH87196.1"/>
    <property type="molecule type" value="Genomic_DNA"/>
</dbReference>
<feature type="transmembrane region" description="Helical" evidence="1">
    <location>
        <begin position="43"/>
        <end position="59"/>
    </location>
</feature>
<dbReference type="InterPro" id="IPR052722">
    <property type="entry name" value="PgpH_phosphodiesterase"/>
</dbReference>
<feature type="domain" description="Metal-dependent phosphohydrolase 7TM intracellular" evidence="2">
    <location>
        <begin position="13"/>
        <end position="207"/>
    </location>
</feature>
<feature type="transmembrane region" description="Helical" evidence="1">
    <location>
        <begin position="12"/>
        <end position="31"/>
    </location>
</feature>
<accession>X1IXK6</accession>